<comment type="caution">
    <text evidence="2">The sequence shown here is derived from an EMBL/GenBank/DDBJ whole genome shotgun (WGS) entry which is preliminary data.</text>
</comment>
<gene>
    <name evidence="2" type="ORF">Ldro_2744</name>
</gene>
<dbReference type="EMBL" id="LNXY01000031">
    <property type="protein sequence ID" value="KTC84580.1"/>
    <property type="molecule type" value="Genomic_DNA"/>
</dbReference>
<dbReference type="AlphaFoldDB" id="A0A0W0SMR5"/>
<dbReference type="Proteomes" id="UP000054736">
    <property type="component" value="Unassembled WGS sequence"/>
</dbReference>
<dbReference type="InterPro" id="IPR040945">
    <property type="entry name" value="DUF5621"/>
</dbReference>
<accession>A0A0W0SMR5</accession>
<dbReference type="Pfam" id="PF18532">
    <property type="entry name" value="DUF5621"/>
    <property type="match status" value="1"/>
</dbReference>
<dbReference type="STRING" id="1212489.Ldro_2744"/>
<dbReference type="Gene3D" id="1.20.1270.430">
    <property type="match status" value="1"/>
</dbReference>
<organism evidence="2 3">
    <name type="scientific">Legionella drozanskii LLAP-1</name>
    <dbReference type="NCBI Taxonomy" id="1212489"/>
    <lineage>
        <taxon>Bacteria</taxon>
        <taxon>Pseudomonadati</taxon>
        <taxon>Pseudomonadota</taxon>
        <taxon>Gammaproteobacteria</taxon>
        <taxon>Legionellales</taxon>
        <taxon>Legionellaceae</taxon>
        <taxon>Legionella</taxon>
    </lineage>
</organism>
<name>A0A0W0SMR5_9GAMM</name>
<dbReference type="OrthoDB" id="5653059at2"/>
<evidence type="ECO:0000313" key="2">
    <source>
        <dbReference type="EMBL" id="KTC84580.1"/>
    </source>
</evidence>
<dbReference type="Gene3D" id="1.10.1240.80">
    <property type="match status" value="1"/>
</dbReference>
<protein>
    <submittedName>
        <fullName evidence="2">Dot/Icm T4SS effector</fullName>
    </submittedName>
</protein>
<proteinExistence type="predicted"/>
<feature type="domain" description="DUF5621" evidence="1">
    <location>
        <begin position="305"/>
        <end position="397"/>
    </location>
</feature>
<keyword evidence="3" id="KW-1185">Reference proteome</keyword>
<evidence type="ECO:0000313" key="3">
    <source>
        <dbReference type="Proteomes" id="UP000054736"/>
    </source>
</evidence>
<reference evidence="2 3" key="1">
    <citation type="submission" date="2015-11" db="EMBL/GenBank/DDBJ databases">
        <title>Genomic analysis of 38 Legionella species identifies large and diverse effector repertoires.</title>
        <authorList>
            <person name="Burstein D."/>
            <person name="Amaro F."/>
            <person name="Zusman T."/>
            <person name="Lifshitz Z."/>
            <person name="Cohen O."/>
            <person name="Gilbert J.A."/>
            <person name="Pupko T."/>
            <person name="Shuman H.A."/>
            <person name="Segal G."/>
        </authorList>
    </citation>
    <scope>NUCLEOTIDE SEQUENCE [LARGE SCALE GENOMIC DNA]</scope>
    <source>
        <strain evidence="2 3">ATCC 700990</strain>
    </source>
</reference>
<evidence type="ECO:0000259" key="1">
    <source>
        <dbReference type="Pfam" id="PF18532"/>
    </source>
</evidence>
<dbReference type="RefSeq" id="WP_058497018.1">
    <property type="nucleotide sequence ID" value="NZ_CAAAIU010000004.1"/>
</dbReference>
<dbReference type="PATRIC" id="fig|1212489.4.peg.2893"/>
<sequence length="764" mass="88045">MCPPNPEIASFFFLGTGQHRVTNKNVIKTFYEATEDYYANTDSDELSKTHVCLFDGVGSNPNGMSSDLKYSQQDREEHPIPGSYIFNPENNKKIPIETTILPQNIKELMRRLNGTVAGEGIDEILFEAILRLEQLRKENKFPKEINLHGFSRGADTCVRLANLLDALYPQAPELKVNLFLIDHVSGPRHSEDPQAYTIPANVQHFESVTMLHEYRPYFNPQDKSRYVFASPGTTQTTFKVYPGGHGKGMNLGINDASNQVAQLLHDDLFRFAKKTGSLPDDEQDPPDINKEVQFHVYETKPTHALEDAERFTLYNEILENWPHYSAGVRLNNRDILQQYELNPQHHLFVNQEHAELFEALYPRTYNWFYKNSGNSPGLHKKEIEELEKELAQLKELENTSKTGALFYKRFCGYYKIKDNSFGPSRFSPAYDDHRSGTPLVTDELSYLKHAITSIINYETHHRKYHSFENNVTLKLLNNSLKKAEFLPRDQACNIIKNSINSSLNYLKSEDHKKYLYQQLFKLKLEIGPRKFEFDNLIKRYSEHISNQQKIHLDKASQDLALIEKTELPYLQKFAESKIIIINAILHLQKQNEKEDEEPSPQVKELISELNQLTTSSFAAPSLASETANLFVAYSKRNLFWEMAYQILSKIIPIESPFVSRKKSLISKEISDRLENLDSQGEGNNLNKIYEILALGERLLHKHQQNYFNKNHYLNKGDFDKILMVAKKRVIEQMTGFGLANNTDIIESGADFDENDNKPNPLSFS</sequence>